<reference evidence="2" key="1">
    <citation type="submission" date="2023-08" db="EMBL/GenBank/DDBJ databases">
        <title>A de novo genome assembly of Solanum verrucosum Schlechtendal, a Mexican diploid species geographically isolated from the other diploid A-genome species in potato relatives.</title>
        <authorList>
            <person name="Hosaka K."/>
        </authorList>
    </citation>
    <scope>NUCLEOTIDE SEQUENCE</scope>
    <source>
        <tissue evidence="2">Young leaves</tissue>
    </source>
</reference>
<proteinExistence type="predicted"/>
<keyword evidence="3" id="KW-1185">Reference proteome</keyword>
<accession>A0AAF0TM36</accession>
<evidence type="ECO:0000313" key="3">
    <source>
        <dbReference type="Proteomes" id="UP001234989"/>
    </source>
</evidence>
<evidence type="ECO:0000256" key="1">
    <source>
        <dbReference type="SAM" id="MobiDB-lite"/>
    </source>
</evidence>
<sequence length="192" mass="22031">MIETLVAHHSHRLALVALGYRLEQYEKDHVEDITTTDVKDHIVVIGNIEDLAPLEDTRRTSRVPRPSLWHKDYIVPQKINSSYRYPIADYLSYSKMSDAYQSYIEALSIVVEPSTFKKASNSQLWIDAMKLHKVSNRSTKAEYRSKATAVSEIIWMANHSLWREPRTIGLVPGWAPKKGSEDLEPQPGPMDR</sequence>
<feature type="region of interest" description="Disordered" evidence="1">
    <location>
        <begin position="173"/>
        <end position="192"/>
    </location>
</feature>
<dbReference type="EMBL" id="CP133615">
    <property type="protein sequence ID" value="WMV25657.1"/>
    <property type="molecule type" value="Genomic_DNA"/>
</dbReference>
<evidence type="ECO:0008006" key="4">
    <source>
        <dbReference type="Google" id="ProtNLM"/>
    </source>
</evidence>
<gene>
    <name evidence="2" type="ORF">MTR67_019042</name>
</gene>
<dbReference type="AlphaFoldDB" id="A0AAF0TM36"/>
<organism evidence="2 3">
    <name type="scientific">Solanum verrucosum</name>
    <dbReference type="NCBI Taxonomy" id="315347"/>
    <lineage>
        <taxon>Eukaryota</taxon>
        <taxon>Viridiplantae</taxon>
        <taxon>Streptophyta</taxon>
        <taxon>Embryophyta</taxon>
        <taxon>Tracheophyta</taxon>
        <taxon>Spermatophyta</taxon>
        <taxon>Magnoliopsida</taxon>
        <taxon>eudicotyledons</taxon>
        <taxon>Gunneridae</taxon>
        <taxon>Pentapetalae</taxon>
        <taxon>asterids</taxon>
        <taxon>lamiids</taxon>
        <taxon>Solanales</taxon>
        <taxon>Solanaceae</taxon>
        <taxon>Solanoideae</taxon>
        <taxon>Solaneae</taxon>
        <taxon>Solanum</taxon>
    </lineage>
</organism>
<name>A0AAF0TM36_SOLVR</name>
<protein>
    <recommendedName>
        <fullName evidence="4">Integrase core domain containing protein</fullName>
    </recommendedName>
</protein>
<evidence type="ECO:0000313" key="2">
    <source>
        <dbReference type="EMBL" id="WMV25657.1"/>
    </source>
</evidence>
<dbReference type="Proteomes" id="UP001234989">
    <property type="component" value="Chromosome 4"/>
</dbReference>